<dbReference type="PANTHER" id="PTHR11370">
    <property type="entry name" value="DNA-REPAIR PROTEIN XRCC1"/>
    <property type="match status" value="1"/>
</dbReference>
<dbReference type="FunFam" id="2.60.120.260:FF:000025">
    <property type="entry name" value="DNA repair protein XRCC1 isoform X1"/>
    <property type="match status" value="1"/>
</dbReference>
<dbReference type="Gene3D" id="2.60.120.260">
    <property type="entry name" value="Galactose-binding domain-like"/>
    <property type="match status" value="1"/>
</dbReference>
<feature type="domain" description="DNA-repair protein Xrcc1 N-terminal" evidence="1">
    <location>
        <begin position="1"/>
        <end position="147"/>
    </location>
</feature>
<dbReference type="GO" id="GO:0003684">
    <property type="term" value="F:damaged DNA binding"/>
    <property type="evidence" value="ECO:0007669"/>
    <property type="project" value="InterPro"/>
</dbReference>
<reference evidence="2" key="2">
    <citation type="submission" date="2017-10" db="EMBL/GenBank/DDBJ databases">
        <title>High Expression of DNA Repair Genes in Long-Lived Termite King.</title>
        <authorList>
            <person name="Tasaki E."/>
            <person name="Mitaka Y."/>
            <person name="Nozaki T."/>
            <person name="Kobayashi K."/>
            <person name="Matsuura K."/>
            <person name="Iuchi Y."/>
        </authorList>
    </citation>
    <scope>NUCLEOTIDE SEQUENCE</scope>
</reference>
<evidence type="ECO:0000313" key="2">
    <source>
        <dbReference type="EMBL" id="BBA93747.1"/>
    </source>
</evidence>
<evidence type="ECO:0000259" key="1">
    <source>
        <dbReference type="Pfam" id="PF01834"/>
    </source>
</evidence>
<reference evidence="2" key="1">
    <citation type="journal article" date="2016" name="PLoS ONE">
        <title>Caste-Specific and Sex-Specific Expression of Chemoreceptor Genes in a Termite.</title>
        <authorList>
            <person name="Mitaka Y."/>
            <person name="Kobayashi K."/>
            <person name="Mikheyev A."/>
            <person name="Tin M.M.Y."/>
            <person name="Watanabe Y."/>
            <person name="Matsuura K."/>
        </authorList>
    </citation>
    <scope>NUCLEOTIDE SEQUENCE</scope>
</reference>
<dbReference type="EMBL" id="FX985860">
    <property type="protein sequence ID" value="BBA93747.1"/>
    <property type="molecule type" value="mRNA"/>
</dbReference>
<protein>
    <submittedName>
        <fullName evidence="2">Putative DNA repair protein XRCC1</fullName>
    </submittedName>
</protein>
<dbReference type="GO" id="GO:0006284">
    <property type="term" value="P:base-excision repair"/>
    <property type="evidence" value="ECO:0007669"/>
    <property type="project" value="TreeGrafter"/>
</dbReference>
<dbReference type="AlphaFoldDB" id="A0A2Z5TS20"/>
<dbReference type="PANTHER" id="PTHR11370:SF4">
    <property type="entry name" value="DNA-REPAIR PROTEIN XRCC1 N-TERMINAL DOMAIN-CONTAINING PROTEIN"/>
    <property type="match status" value="1"/>
</dbReference>
<dbReference type="GO" id="GO:0000012">
    <property type="term" value="P:single strand break repair"/>
    <property type="evidence" value="ECO:0007669"/>
    <property type="project" value="InterPro"/>
</dbReference>
<dbReference type="SUPFAM" id="SSF49785">
    <property type="entry name" value="Galactose-binding domain-like"/>
    <property type="match status" value="1"/>
</dbReference>
<dbReference type="InterPro" id="IPR002706">
    <property type="entry name" value="Xrcc1_N"/>
</dbReference>
<name>A0A2Z5TS20_9NEOP</name>
<proteinExistence type="evidence at transcript level"/>
<dbReference type="Pfam" id="PF01834">
    <property type="entry name" value="XRCC1_N"/>
    <property type="match status" value="1"/>
</dbReference>
<dbReference type="InterPro" id="IPR008979">
    <property type="entry name" value="Galactose-bd-like_sf"/>
</dbReference>
<sequence>MPEIKLTAVKGYNSQDEKHPAENLLNGNVNGRKWLISASRTVTSMAATFQLAECCIISSVHIGNSGSAFVSLLVSRTGCSEFKDLLPCSALMTMQESKTGQSKNCVKIYNKDDFLEETKGARWDQIRVVVTQPFNLQMQFGLSFLRVFSFVEEETADTKINSDSFAEWKKMRYQINNPLCPLSSKLVGRQLSGSSPLCHSDKLLLQTGQKSNELHELDEKGRTSSRTKNENIDKDFFEVSVLSFIESLNLQDKNLDNIQLMELREELEQVQGRELSPHERRIFIAVVKKYLMSLKCKTFSNTKSTQFNQSTETEHCSSEEFLKTRELTASVNMPHHSNTVKTDQMSMKKCDGNNRGDGTGWLCTEGDYYSAQASTSKTSSHVMKSPSVRRNLISLKDCDYTHKNVPFMRKVSDNLVDGDKSLNGNSDGESECGIQSNKNKMLKRKSSEVDGSIKKYHAVNSDILDITDSCGVTEIQDISPASRQSTEESLVQCPVCGGYFGADVVERHSWECVSFPENDIAEDCIIQEVTCPVCSKTMSSAIVDIHANMCASEKFGE</sequence>
<organism evidence="2">
    <name type="scientific">Reticulitermes speratus</name>
    <dbReference type="NCBI Taxonomy" id="60591"/>
    <lineage>
        <taxon>Eukaryota</taxon>
        <taxon>Metazoa</taxon>
        <taxon>Ecdysozoa</taxon>
        <taxon>Arthropoda</taxon>
        <taxon>Hexapoda</taxon>
        <taxon>Insecta</taxon>
        <taxon>Pterygota</taxon>
        <taxon>Neoptera</taxon>
        <taxon>Polyneoptera</taxon>
        <taxon>Dictyoptera</taxon>
        <taxon>Blattodea</taxon>
        <taxon>Blattoidea</taxon>
        <taxon>Termitoidae</taxon>
        <taxon>Rhinotermitidae</taxon>
        <taxon>Reticulitermes</taxon>
        <taxon>Frontotermes</taxon>
    </lineage>
</organism>
<gene>
    <name evidence="2" type="primary">RsXRCC1</name>
</gene>
<dbReference type="GO" id="GO:0005634">
    <property type="term" value="C:nucleus"/>
    <property type="evidence" value="ECO:0007669"/>
    <property type="project" value="InterPro"/>
</dbReference>
<accession>A0A2Z5TS20</accession>